<sequence length="73" mass="8289">MPVEALRWRRYRLRAIVERPPWSSWAARFARALACCQPLEHQAVSFDEEPSGQGRKRAPKAGLVVIMGATKVK</sequence>
<evidence type="ECO:0000313" key="2">
    <source>
        <dbReference type="Proteomes" id="UP000485058"/>
    </source>
</evidence>
<dbReference type="EMBL" id="BLLF01001942">
    <property type="protein sequence ID" value="GFH21975.1"/>
    <property type="molecule type" value="Genomic_DNA"/>
</dbReference>
<comment type="caution">
    <text evidence="1">The sequence shown here is derived from an EMBL/GenBank/DDBJ whole genome shotgun (WGS) entry which is preliminary data.</text>
</comment>
<keyword evidence="2" id="KW-1185">Reference proteome</keyword>
<protein>
    <submittedName>
        <fullName evidence="1">Uncharacterized protein</fullName>
    </submittedName>
</protein>
<feature type="non-terminal residue" evidence="1">
    <location>
        <position position="1"/>
    </location>
</feature>
<reference evidence="1 2" key="1">
    <citation type="submission" date="2020-02" db="EMBL/GenBank/DDBJ databases">
        <title>Draft genome sequence of Haematococcus lacustris strain NIES-144.</title>
        <authorList>
            <person name="Morimoto D."/>
            <person name="Nakagawa S."/>
            <person name="Yoshida T."/>
            <person name="Sawayama S."/>
        </authorList>
    </citation>
    <scope>NUCLEOTIDE SEQUENCE [LARGE SCALE GENOMIC DNA]</scope>
    <source>
        <strain evidence="1 2">NIES-144</strain>
    </source>
</reference>
<gene>
    <name evidence="1" type="ORF">HaLaN_19368</name>
</gene>
<dbReference type="AlphaFoldDB" id="A0A699ZJ20"/>
<evidence type="ECO:0000313" key="1">
    <source>
        <dbReference type="EMBL" id="GFH21975.1"/>
    </source>
</evidence>
<name>A0A699ZJ20_HAELA</name>
<accession>A0A699ZJ20</accession>
<dbReference type="Proteomes" id="UP000485058">
    <property type="component" value="Unassembled WGS sequence"/>
</dbReference>
<proteinExistence type="predicted"/>
<organism evidence="1 2">
    <name type="scientific">Haematococcus lacustris</name>
    <name type="common">Green alga</name>
    <name type="synonym">Haematococcus pluvialis</name>
    <dbReference type="NCBI Taxonomy" id="44745"/>
    <lineage>
        <taxon>Eukaryota</taxon>
        <taxon>Viridiplantae</taxon>
        <taxon>Chlorophyta</taxon>
        <taxon>core chlorophytes</taxon>
        <taxon>Chlorophyceae</taxon>
        <taxon>CS clade</taxon>
        <taxon>Chlamydomonadales</taxon>
        <taxon>Haematococcaceae</taxon>
        <taxon>Haematococcus</taxon>
    </lineage>
</organism>